<dbReference type="GO" id="GO:0016810">
    <property type="term" value="F:hydrolase activity, acting on carbon-nitrogen (but not peptide) bonds"/>
    <property type="evidence" value="ECO:0007669"/>
    <property type="project" value="TreeGrafter"/>
</dbReference>
<accession>A0A0R3PIJ3</accession>
<dbReference type="OrthoDB" id="5816893at2759"/>
<dbReference type="STRING" id="334426.A0A0R3PIJ3"/>
<keyword evidence="2" id="KW-1185">Reference proteome</keyword>
<reference evidence="1 2" key="2">
    <citation type="submission" date="2018-11" db="EMBL/GenBank/DDBJ databases">
        <authorList>
            <consortium name="Pathogen Informatics"/>
        </authorList>
    </citation>
    <scope>NUCLEOTIDE SEQUENCE [LARGE SCALE GENOMIC DNA]</scope>
    <source>
        <strain evidence="1 2">Costa Rica</strain>
    </source>
</reference>
<dbReference type="PANTHER" id="PTHR28583">
    <property type="entry name" value="ACID AMIDASE"/>
    <property type="match status" value="1"/>
</dbReference>
<proteinExistence type="predicted"/>
<reference evidence="3" key="1">
    <citation type="submission" date="2017-02" db="UniProtKB">
        <authorList>
            <consortium name="WormBaseParasite"/>
        </authorList>
    </citation>
    <scope>IDENTIFICATION</scope>
</reference>
<dbReference type="EMBL" id="UYYA01002308">
    <property type="protein sequence ID" value="VDM55756.1"/>
    <property type="molecule type" value="Genomic_DNA"/>
</dbReference>
<dbReference type="WBParaSite" id="ACOC_0000417001-mRNA-1">
    <property type="protein sequence ID" value="ACOC_0000417001-mRNA-1"/>
    <property type="gene ID" value="ACOC_0000417001"/>
</dbReference>
<name>A0A0R3PIJ3_ANGCS</name>
<protein>
    <submittedName>
        <fullName evidence="3">CBAH domain-containing protein</fullName>
    </submittedName>
</protein>
<evidence type="ECO:0000313" key="2">
    <source>
        <dbReference type="Proteomes" id="UP000267027"/>
    </source>
</evidence>
<dbReference type="AlphaFoldDB" id="A0A0R3PIJ3"/>
<gene>
    <name evidence="1" type="ORF">ACOC_LOCUS4171</name>
</gene>
<organism evidence="3">
    <name type="scientific">Angiostrongylus costaricensis</name>
    <name type="common">Nematode worm</name>
    <dbReference type="NCBI Taxonomy" id="334426"/>
    <lineage>
        <taxon>Eukaryota</taxon>
        <taxon>Metazoa</taxon>
        <taxon>Ecdysozoa</taxon>
        <taxon>Nematoda</taxon>
        <taxon>Chromadorea</taxon>
        <taxon>Rhabditida</taxon>
        <taxon>Rhabditina</taxon>
        <taxon>Rhabditomorpha</taxon>
        <taxon>Strongyloidea</taxon>
        <taxon>Metastrongylidae</taxon>
        <taxon>Angiostrongylus</taxon>
    </lineage>
</organism>
<dbReference type="Proteomes" id="UP000267027">
    <property type="component" value="Unassembled WGS sequence"/>
</dbReference>
<dbReference type="Gene3D" id="3.60.60.10">
    <property type="entry name" value="Penicillin V Acylase, Chain A"/>
    <property type="match status" value="1"/>
</dbReference>
<evidence type="ECO:0000313" key="1">
    <source>
        <dbReference type="EMBL" id="VDM55756.1"/>
    </source>
</evidence>
<dbReference type="PANTHER" id="PTHR28583:SF4">
    <property type="entry name" value="N-ACYLETHANOLAMINE-HYDROLYZING ACID AMIDASE"/>
    <property type="match status" value="1"/>
</dbReference>
<evidence type="ECO:0000313" key="3">
    <source>
        <dbReference type="WBParaSite" id="ACOC_0000417001-mRNA-1"/>
    </source>
</evidence>
<dbReference type="OMA" id="FTHFRTP"/>
<sequence>MEFFTHFRTPVGFLIREVLSSSRTYSEAVDEFSNRHLFSPSYIIIGGRKKGEGAIISRDRWRAADVIKLGDGRWFLVETNFDHWRKDMDKRRCTAVKMLKAIGRGGLNVDTMLKVLRTFPVKNNLTLFTTVMSAQYPSLIKRTTFIWN</sequence>